<sequence length="110" mass="12126">MYSGSKAPKAHNMIWIWGSACQQGHHGPSHVGTAPPRRALIHTISSIATRLWRPRMPYGGLLGSSWQSFTRSETDYRATDQRGGCGFGDAEPHRSLIELPSFESSDIAFV</sequence>
<reference evidence="1 2" key="1">
    <citation type="journal article" date="2019" name="Nat. Ecol. Evol.">
        <title>Megaphylogeny resolves global patterns of mushroom evolution.</title>
        <authorList>
            <person name="Varga T."/>
            <person name="Krizsan K."/>
            <person name="Foldi C."/>
            <person name="Dima B."/>
            <person name="Sanchez-Garcia M."/>
            <person name="Sanchez-Ramirez S."/>
            <person name="Szollosi G.J."/>
            <person name="Szarkandi J.G."/>
            <person name="Papp V."/>
            <person name="Albert L."/>
            <person name="Andreopoulos W."/>
            <person name="Angelini C."/>
            <person name="Antonin V."/>
            <person name="Barry K.W."/>
            <person name="Bougher N.L."/>
            <person name="Buchanan P."/>
            <person name="Buyck B."/>
            <person name="Bense V."/>
            <person name="Catcheside P."/>
            <person name="Chovatia M."/>
            <person name="Cooper J."/>
            <person name="Damon W."/>
            <person name="Desjardin D."/>
            <person name="Finy P."/>
            <person name="Geml J."/>
            <person name="Haridas S."/>
            <person name="Hughes K."/>
            <person name="Justo A."/>
            <person name="Karasinski D."/>
            <person name="Kautmanova I."/>
            <person name="Kiss B."/>
            <person name="Kocsube S."/>
            <person name="Kotiranta H."/>
            <person name="LaButti K.M."/>
            <person name="Lechner B.E."/>
            <person name="Liimatainen K."/>
            <person name="Lipzen A."/>
            <person name="Lukacs Z."/>
            <person name="Mihaltcheva S."/>
            <person name="Morgado L.N."/>
            <person name="Niskanen T."/>
            <person name="Noordeloos M.E."/>
            <person name="Ohm R.A."/>
            <person name="Ortiz-Santana B."/>
            <person name="Ovrebo C."/>
            <person name="Racz N."/>
            <person name="Riley R."/>
            <person name="Savchenko A."/>
            <person name="Shiryaev A."/>
            <person name="Soop K."/>
            <person name="Spirin V."/>
            <person name="Szebenyi C."/>
            <person name="Tomsovsky M."/>
            <person name="Tulloss R.E."/>
            <person name="Uehling J."/>
            <person name="Grigoriev I.V."/>
            <person name="Vagvolgyi C."/>
            <person name="Papp T."/>
            <person name="Martin F.M."/>
            <person name="Miettinen O."/>
            <person name="Hibbett D.S."/>
            <person name="Nagy L.G."/>
        </authorList>
    </citation>
    <scope>NUCLEOTIDE SEQUENCE [LARGE SCALE GENOMIC DNA]</scope>
    <source>
        <strain evidence="1 2">CBS 121175</strain>
    </source>
</reference>
<accession>A0A5C3KEA7</accession>
<organism evidence="1 2">
    <name type="scientific">Coprinopsis marcescibilis</name>
    <name type="common">Agaric fungus</name>
    <name type="synonym">Psathyrella marcescibilis</name>
    <dbReference type="NCBI Taxonomy" id="230819"/>
    <lineage>
        <taxon>Eukaryota</taxon>
        <taxon>Fungi</taxon>
        <taxon>Dikarya</taxon>
        <taxon>Basidiomycota</taxon>
        <taxon>Agaricomycotina</taxon>
        <taxon>Agaricomycetes</taxon>
        <taxon>Agaricomycetidae</taxon>
        <taxon>Agaricales</taxon>
        <taxon>Agaricineae</taxon>
        <taxon>Psathyrellaceae</taxon>
        <taxon>Coprinopsis</taxon>
    </lineage>
</organism>
<dbReference type="Proteomes" id="UP000307440">
    <property type="component" value="Unassembled WGS sequence"/>
</dbReference>
<dbReference type="PROSITE" id="PS51257">
    <property type="entry name" value="PROKAR_LIPOPROTEIN"/>
    <property type="match status" value="1"/>
</dbReference>
<dbReference type="EMBL" id="ML210409">
    <property type="protein sequence ID" value="TFK18350.1"/>
    <property type="molecule type" value="Genomic_DNA"/>
</dbReference>
<name>A0A5C3KEA7_COPMA</name>
<proteinExistence type="predicted"/>
<protein>
    <submittedName>
        <fullName evidence="1">Uncharacterized protein</fullName>
    </submittedName>
</protein>
<dbReference type="AlphaFoldDB" id="A0A5C3KEA7"/>
<keyword evidence="2" id="KW-1185">Reference proteome</keyword>
<gene>
    <name evidence="1" type="ORF">FA15DRAFT_261303</name>
</gene>
<evidence type="ECO:0000313" key="2">
    <source>
        <dbReference type="Proteomes" id="UP000307440"/>
    </source>
</evidence>
<evidence type="ECO:0000313" key="1">
    <source>
        <dbReference type="EMBL" id="TFK18350.1"/>
    </source>
</evidence>